<evidence type="ECO:0000313" key="8">
    <source>
        <dbReference type="Proteomes" id="UP000002931"/>
    </source>
</evidence>
<keyword evidence="7" id="KW-0489">Methyltransferase</keyword>
<dbReference type="PROSITE" id="PS51918">
    <property type="entry name" value="RADICAL_SAM"/>
    <property type="match status" value="1"/>
</dbReference>
<dbReference type="InterPro" id="IPR034466">
    <property type="entry name" value="Methyltransferase_Class_B"/>
</dbReference>
<dbReference type="GO" id="GO:0051539">
    <property type="term" value="F:4 iron, 4 sulfur cluster binding"/>
    <property type="evidence" value="ECO:0007669"/>
    <property type="project" value="UniProtKB-KW"/>
</dbReference>
<dbReference type="Gene3D" id="3.80.30.20">
    <property type="entry name" value="tm_1862 like domain"/>
    <property type="match status" value="1"/>
</dbReference>
<dbReference type="EMBL" id="AAMT01000028">
    <property type="protein sequence ID" value="EAQ10675.1"/>
    <property type="molecule type" value="Genomic_DNA"/>
</dbReference>
<sequence length="553" mass="62409">MADPTPKVLLVYPKFSNVSFWNFLETCELTNAKYPAPPLGLITVAAMLPGDWPVRLVDTNTEELTDDQIDWADIVMFSGMISQQRHLLNEAARCKARGKITVVGGPDVSSHPEMYADVDIRVIGEAEGVLDEVIAALRSGIRSGEFRAPLHTVDVTTTPIPRYDLLDLDDYLMINVQLSRGCPFLCEFCDIIELFGRKPRTKMEDQILSELDRLYEMGYRGHVDFVDDNLIGNKKSVKAFLPKLVEWQRAHGFPFEFSTEASLNLADDHEFLGLMRDAGFFTTFVGIESPDPDVLVAMKKKQNTKRDIAKSIHTIQSYGIFVIAGFIVGFDNESEHAAQGMIELIEEASIPVAMVGLLTALPNTQLQRRLEAEGRLDPMFGVLEKDDDGDQCVSGLNFQTLRPRKDILGEYYTVVDTIMAPESFFQRVRNMVDLLDPSGPSGDLSRKMIVKDAKHLMTFFWNATTKRPDLRGHYWRLLAYVLRKKPRAIKHALYCAALYAHLGPFSEYVKREMKDQIAFCEKHPDANATEVYRRRMGEGSFGTEDTKELTAAE</sequence>
<keyword evidence="2" id="KW-0949">S-adenosyl-L-methionine</keyword>
<dbReference type="SFLD" id="SFLDS00029">
    <property type="entry name" value="Radical_SAM"/>
    <property type="match status" value="1"/>
</dbReference>
<dbReference type="SMART" id="SM00729">
    <property type="entry name" value="Elp3"/>
    <property type="match status" value="1"/>
</dbReference>
<keyword evidence="4" id="KW-0408">Iron</keyword>
<dbReference type="STRING" id="314271.RB2654_06192"/>
<keyword evidence="5" id="KW-0411">Iron-sulfur</keyword>
<evidence type="ECO:0000259" key="6">
    <source>
        <dbReference type="PROSITE" id="PS51918"/>
    </source>
</evidence>
<dbReference type="GO" id="GO:0046872">
    <property type="term" value="F:metal ion binding"/>
    <property type="evidence" value="ECO:0007669"/>
    <property type="project" value="UniProtKB-KW"/>
</dbReference>
<name>A3VM45_9RHOB</name>
<dbReference type="eggNOG" id="COG1032">
    <property type="taxonomic scope" value="Bacteria"/>
</dbReference>
<dbReference type="SFLD" id="SFLDG01082">
    <property type="entry name" value="B12-binding_domain_containing"/>
    <property type="match status" value="1"/>
</dbReference>
<dbReference type="Gene3D" id="3.40.50.280">
    <property type="entry name" value="Cobalamin-binding domain"/>
    <property type="match status" value="1"/>
</dbReference>
<dbReference type="AlphaFoldDB" id="A3VM45"/>
<accession>A3VM45</accession>
<evidence type="ECO:0000256" key="1">
    <source>
        <dbReference type="ARBA" id="ARBA00001966"/>
    </source>
</evidence>
<dbReference type="GO" id="GO:0031419">
    <property type="term" value="F:cobalamin binding"/>
    <property type="evidence" value="ECO:0007669"/>
    <property type="project" value="InterPro"/>
</dbReference>
<dbReference type="HOGENOM" id="CLU_021572_5_0_5"/>
<dbReference type="InterPro" id="IPR007197">
    <property type="entry name" value="rSAM"/>
</dbReference>
<dbReference type="Pfam" id="PF13282">
    <property type="entry name" value="DUF4070"/>
    <property type="match status" value="1"/>
</dbReference>
<dbReference type="Proteomes" id="UP000002931">
    <property type="component" value="Unassembled WGS sequence"/>
</dbReference>
<dbReference type="PANTHER" id="PTHR43409">
    <property type="entry name" value="ANAEROBIC MAGNESIUM-PROTOPORPHYRIN IX MONOMETHYL ESTER CYCLASE-RELATED"/>
    <property type="match status" value="1"/>
</dbReference>
<protein>
    <submittedName>
        <fullName evidence="7">Hypothetical methyltransferase</fullName>
    </submittedName>
</protein>
<comment type="caution">
    <text evidence="7">The sequence shown here is derived from an EMBL/GenBank/DDBJ whole genome shotgun (WGS) entry which is preliminary data.</text>
</comment>
<dbReference type="SFLD" id="SFLDF00303">
    <property type="entry name" value="hopanoid_C2-methyltransferase"/>
    <property type="match status" value="1"/>
</dbReference>
<dbReference type="InterPro" id="IPR006638">
    <property type="entry name" value="Elp3/MiaA/NifB-like_rSAM"/>
</dbReference>
<dbReference type="SFLD" id="SFLDG01123">
    <property type="entry name" value="methyltransferase_(Class_B)"/>
    <property type="match status" value="1"/>
</dbReference>
<comment type="cofactor">
    <cofactor evidence="1">
        <name>[4Fe-4S] cluster</name>
        <dbReference type="ChEBI" id="CHEBI:49883"/>
    </cofactor>
</comment>
<dbReference type="PANTHER" id="PTHR43409:SF3">
    <property type="entry name" value="HYPOTHETICAL METHYLTRANSFERASE"/>
    <property type="match status" value="1"/>
</dbReference>
<dbReference type="GO" id="GO:0008168">
    <property type="term" value="F:methyltransferase activity"/>
    <property type="evidence" value="ECO:0007669"/>
    <property type="project" value="UniProtKB-KW"/>
</dbReference>
<evidence type="ECO:0000256" key="2">
    <source>
        <dbReference type="ARBA" id="ARBA00022691"/>
    </source>
</evidence>
<dbReference type="Pfam" id="PF04055">
    <property type="entry name" value="Radical_SAM"/>
    <property type="match status" value="1"/>
</dbReference>
<dbReference type="InterPro" id="IPR023404">
    <property type="entry name" value="rSAM_horseshoe"/>
</dbReference>
<dbReference type="GO" id="GO:0005829">
    <property type="term" value="C:cytosol"/>
    <property type="evidence" value="ECO:0007669"/>
    <property type="project" value="TreeGrafter"/>
</dbReference>
<dbReference type="InterPro" id="IPR034530">
    <property type="entry name" value="HpnP-like"/>
</dbReference>
<keyword evidence="3" id="KW-0479">Metal-binding</keyword>
<evidence type="ECO:0000256" key="4">
    <source>
        <dbReference type="ARBA" id="ARBA00023004"/>
    </source>
</evidence>
<feature type="domain" description="Radical SAM core" evidence="6">
    <location>
        <begin position="168"/>
        <end position="388"/>
    </location>
</feature>
<evidence type="ECO:0000313" key="7">
    <source>
        <dbReference type="EMBL" id="EAQ10675.1"/>
    </source>
</evidence>
<gene>
    <name evidence="7" type="ORF">RB2654_06192</name>
</gene>
<dbReference type="Pfam" id="PF02310">
    <property type="entry name" value="B12-binding"/>
    <property type="match status" value="1"/>
</dbReference>
<dbReference type="SUPFAM" id="SSF102114">
    <property type="entry name" value="Radical SAM enzymes"/>
    <property type="match status" value="1"/>
</dbReference>
<dbReference type="RefSeq" id="WP_008329761.1">
    <property type="nucleotide sequence ID" value="NZ_CH902578.1"/>
</dbReference>
<dbReference type="InterPro" id="IPR058240">
    <property type="entry name" value="rSAM_sf"/>
</dbReference>
<reference evidence="7 8" key="1">
    <citation type="journal article" date="2010" name="J. Bacteriol.">
        <title>Genome sequences of Pelagibaca bermudensis HTCC2601T and Maritimibacter alkaliphilus HTCC2654T, the type strains of two marine Roseobacter genera.</title>
        <authorList>
            <person name="Thrash J.C."/>
            <person name="Cho J.C."/>
            <person name="Ferriera S."/>
            <person name="Johnson J."/>
            <person name="Vergin K.L."/>
            <person name="Giovannoni S.J."/>
        </authorList>
    </citation>
    <scope>NUCLEOTIDE SEQUENCE [LARGE SCALE GENOMIC DNA]</scope>
    <source>
        <strain evidence="7 8">HTCC2654</strain>
    </source>
</reference>
<keyword evidence="7" id="KW-0808">Transferase</keyword>
<dbReference type="InterPro" id="IPR006158">
    <property type="entry name" value="Cobalamin-bd"/>
</dbReference>
<dbReference type="InterPro" id="IPR025274">
    <property type="entry name" value="DUF4070"/>
</dbReference>
<evidence type="ECO:0000256" key="3">
    <source>
        <dbReference type="ARBA" id="ARBA00022723"/>
    </source>
</evidence>
<organism evidence="7 8">
    <name type="scientific">Maritimibacter alkaliphilus HTCC2654</name>
    <dbReference type="NCBI Taxonomy" id="314271"/>
    <lineage>
        <taxon>Bacteria</taxon>
        <taxon>Pseudomonadati</taxon>
        <taxon>Pseudomonadota</taxon>
        <taxon>Alphaproteobacteria</taxon>
        <taxon>Rhodobacterales</taxon>
        <taxon>Roseobacteraceae</taxon>
        <taxon>Maritimibacter</taxon>
    </lineage>
</organism>
<dbReference type="InterPro" id="IPR051198">
    <property type="entry name" value="BchE-like"/>
</dbReference>
<proteinExistence type="predicted"/>
<dbReference type="GO" id="GO:0032259">
    <property type="term" value="P:methylation"/>
    <property type="evidence" value="ECO:0007669"/>
    <property type="project" value="UniProtKB-KW"/>
</dbReference>
<evidence type="ECO:0000256" key="5">
    <source>
        <dbReference type="ARBA" id="ARBA00023014"/>
    </source>
</evidence>
<dbReference type="CDD" id="cd01335">
    <property type="entry name" value="Radical_SAM"/>
    <property type="match status" value="1"/>
</dbReference>
<dbReference type="OrthoDB" id="9801424at2"/>
<keyword evidence="8" id="KW-1185">Reference proteome</keyword>